<dbReference type="HOGENOM" id="CLU_194277_1_0_5"/>
<sequence>MVGSRKPSGNASTERVYFEFVPRGAYVKVSAVHEGTGTEVSIVGDARVTEADLKRIALRKLEKALADLPKKRR</sequence>
<keyword evidence="3" id="KW-1185">Reference proteome</keyword>
<dbReference type="KEGG" id="pect:BN1012_Phect3140"/>
<dbReference type="RefSeq" id="WP_043949169.1">
    <property type="nucleotide sequence ID" value="NZ_HG966617.1"/>
</dbReference>
<dbReference type="AlphaFoldDB" id="X5MF49"/>
<dbReference type="InterPro" id="IPR054193">
    <property type="entry name" value="DUF6898"/>
</dbReference>
<organism evidence="2 3">
    <name type="scientific">Candidatus Phaeomarinibacter ectocarpi</name>
    <dbReference type="NCBI Taxonomy" id="1458461"/>
    <lineage>
        <taxon>Bacteria</taxon>
        <taxon>Pseudomonadati</taxon>
        <taxon>Pseudomonadota</taxon>
        <taxon>Alphaproteobacteria</taxon>
        <taxon>Hyphomicrobiales</taxon>
        <taxon>Parvibaculaceae</taxon>
        <taxon>Candidatus Phaeomarinibacter</taxon>
    </lineage>
</organism>
<proteinExistence type="predicted"/>
<dbReference type="Pfam" id="PF21839">
    <property type="entry name" value="DUF6898"/>
    <property type="match status" value="1"/>
</dbReference>
<dbReference type="STRING" id="1458461.BN1012_Phect3140"/>
<feature type="domain" description="DUF6898" evidence="1">
    <location>
        <begin position="14"/>
        <end position="66"/>
    </location>
</feature>
<evidence type="ECO:0000313" key="2">
    <source>
        <dbReference type="EMBL" id="CDO61352.1"/>
    </source>
</evidence>
<gene>
    <name evidence="2" type="ORF">BN1012_Phect3140</name>
</gene>
<dbReference type="EMBL" id="HG966617">
    <property type="protein sequence ID" value="CDO61352.1"/>
    <property type="molecule type" value="Genomic_DNA"/>
</dbReference>
<accession>X5MF49</accession>
<evidence type="ECO:0000313" key="3">
    <source>
        <dbReference type="Proteomes" id="UP000032160"/>
    </source>
</evidence>
<protein>
    <recommendedName>
        <fullName evidence="1">DUF6898 domain-containing protein</fullName>
    </recommendedName>
</protein>
<name>X5MF49_9HYPH</name>
<evidence type="ECO:0000259" key="1">
    <source>
        <dbReference type="Pfam" id="PF21839"/>
    </source>
</evidence>
<reference evidence="2 3" key="1">
    <citation type="journal article" date="2014" name="Front. Genet.">
        <title>Genome and metabolic network of "Candidatus Phaeomarinobacter ectocarpi" Ec32, a new candidate genus of Alphaproteobacteria frequently associated with brown algae.</title>
        <authorList>
            <person name="Dittami S.M."/>
            <person name="Barbeyron T."/>
            <person name="Boyen C."/>
            <person name="Cambefort J."/>
            <person name="Collet G."/>
            <person name="Delage L."/>
            <person name="Gobet A."/>
            <person name="Groisillier A."/>
            <person name="Leblanc C."/>
            <person name="Michel G."/>
            <person name="Scornet D."/>
            <person name="Siegel A."/>
            <person name="Tapia J.E."/>
            <person name="Tonon T."/>
        </authorList>
    </citation>
    <scope>NUCLEOTIDE SEQUENCE [LARGE SCALE GENOMIC DNA]</scope>
    <source>
        <strain evidence="2 3">Ec32</strain>
    </source>
</reference>
<dbReference type="Proteomes" id="UP000032160">
    <property type="component" value="Chromosome I"/>
</dbReference>
<dbReference type="OrthoDB" id="8454594at2"/>